<evidence type="ECO:0000259" key="6">
    <source>
        <dbReference type="SMART" id="SM01002"/>
    </source>
</evidence>
<dbReference type="SUPFAM" id="SSF52283">
    <property type="entry name" value="Formate/glycerate dehydrogenase catalytic domain-like"/>
    <property type="match status" value="1"/>
</dbReference>
<keyword evidence="9" id="KW-1185">Reference proteome</keyword>
<feature type="domain" description="Alanine dehydrogenase/pyridine nucleotide transhydrogenase NAD(H)-binding" evidence="6">
    <location>
        <begin position="149"/>
        <end position="297"/>
    </location>
</feature>
<dbReference type="PANTHER" id="PTHR42795">
    <property type="entry name" value="ALANINE DEHYDROGENASE"/>
    <property type="match status" value="1"/>
</dbReference>
<dbReference type="GO" id="GO:0000286">
    <property type="term" value="F:alanine dehydrogenase activity"/>
    <property type="evidence" value="ECO:0007669"/>
    <property type="project" value="UniProtKB-EC"/>
</dbReference>
<evidence type="ECO:0000256" key="4">
    <source>
        <dbReference type="ARBA" id="ARBA00023027"/>
    </source>
</evidence>
<dbReference type="Pfam" id="PF01262">
    <property type="entry name" value="AlaDh_PNT_C"/>
    <property type="match status" value="1"/>
</dbReference>
<dbReference type="NCBIfam" id="TIGR00518">
    <property type="entry name" value="alaDH"/>
    <property type="match status" value="1"/>
</dbReference>
<gene>
    <name evidence="8" type="primary">ald</name>
    <name evidence="8" type="ORF">HPS56_12100</name>
</gene>
<evidence type="ECO:0000256" key="1">
    <source>
        <dbReference type="ARBA" id="ARBA00005689"/>
    </source>
</evidence>
<dbReference type="InterPro" id="IPR007698">
    <property type="entry name" value="AlaDH/PNT_NAD(H)-bd"/>
</dbReference>
<keyword evidence="4 5" id="KW-0520">NAD</keyword>
<accession>A0ABX2APJ4</accession>
<comment type="caution">
    <text evidence="8">The sequence shown here is derived from an EMBL/GenBank/DDBJ whole genome shotgun (WGS) entry which is preliminary data.</text>
</comment>
<dbReference type="RefSeq" id="WP_172277006.1">
    <property type="nucleotide sequence ID" value="NZ_CASGMU010000025.1"/>
</dbReference>
<dbReference type="InterPro" id="IPR008141">
    <property type="entry name" value="Ala_DH"/>
</dbReference>
<dbReference type="PROSITE" id="PS00837">
    <property type="entry name" value="ALADH_PNT_2"/>
    <property type="match status" value="1"/>
</dbReference>
<dbReference type="Proteomes" id="UP000714420">
    <property type="component" value="Unassembled WGS sequence"/>
</dbReference>
<dbReference type="Gene3D" id="3.40.50.720">
    <property type="entry name" value="NAD(P)-binding Rossmann-like Domain"/>
    <property type="match status" value="2"/>
</dbReference>
<evidence type="ECO:0000256" key="3">
    <source>
        <dbReference type="ARBA" id="ARBA00023002"/>
    </source>
</evidence>
<dbReference type="EMBL" id="JABKKF010000015">
    <property type="protein sequence ID" value="NPD93065.1"/>
    <property type="molecule type" value="Genomic_DNA"/>
</dbReference>
<dbReference type="Pfam" id="PF05222">
    <property type="entry name" value="AlaDh_PNT_N"/>
    <property type="match status" value="1"/>
</dbReference>
<sequence length="368" mass="39069">MKIGIPKEIKNNESRVGMTPAGVAEMVKHGHEVYVQHTAGIGSGFPDEAYSRVGAVIVPTIEETYAVADMIVKVKEPIAVEYPLVRKGQLVFTYFHFACDRRLTEAMIESGGVCLAYETVQLSDGSLPLLVPMSEVAGRMATINGAYYLQKTKGGKGKLICGVPGVKPVKVLVLGGGIVGQAAARVAAGMGANVLIADINLSLLRELSITMPPNVDTLYSSHHNIVRELPDVDIVVGSVLIPGDKAPHLITRDMLGLMEPGSVLVDVAIDQGGCFETSHPTTHSEPVYIVDDIVHYAVANIPGAVPNSSTLALTNATLKYALALADKGWRKACADDKALFEGLNIVEGEVVYKAVADVFGLPYEPLAV</sequence>
<comment type="catalytic activity">
    <reaction evidence="5">
        <text>L-alanine + NAD(+) + H2O = pyruvate + NH4(+) + NADH + H(+)</text>
        <dbReference type="Rhea" id="RHEA:18405"/>
        <dbReference type="ChEBI" id="CHEBI:15361"/>
        <dbReference type="ChEBI" id="CHEBI:15377"/>
        <dbReference type="ChEBI" id="CHEBI:15378"/>
        <dbReference type="ChEBI" id="CHEBI:28938"/>
        <dbReference type="ChEBI" id="CHEBI:57540"/>
        <dbReference type="ChEBI" id="CHEBI:57945"/>
        <dbReference type="ChEBI" id="CHEBI:57972"/>
        <dbReference type="EC" id="1.4.1.1"/>
    </reaction>
</comment>
<dbReference type="SUPFAM" id="SSF51735">
    <property type="entry name" value="NAD(P)-binding Rossmann-fold domains"/>
    <property type="match status" value="1"/>
</dbReference>
<evidence type="ECO:0000256" key="5">
    <source>
        <dbReference type="PIRNR" id="PIRNR000183"/>
    </source>
</evidence>
<protein>
    <recommendedName>
        <fullName evidence="2 5">Alanine dehydrogenase</fullName>
        <ecNumber evidence="2 5">1.4.1.1</ecNumber>
    </recommendedName>
</protein>
<dbReference type="CDD" id="cd05305">
    <property type="entry name" value="L-AlaDH"/>
    <property type="match status" value="1"/>
</dbReference>
<name>A0ABX2APJ4_9BACT</name>
<dbReference type="SMART" id="SM01002">
    <property type="entry name" value="AlaDh_PNT_C"/>
    <property type="match status" value="1"/>
</dbReference>
<dbReference type="EC" id="1.4.1.1" evidence="2 5"/>
<proteinExistence type="inferred from homology"/>
<dbReference type="PIRSF" id="PIRSF000183">
    <property type="entry name" value="Alanine_dh"/>
    <property type="match status" value="1"/>
</dbReference>
<evidence type="ECO:0000313" key="9">
    <source>
        <dbReference type="Proteomes" id="UP000714420"/>
    </source>
</evidence>
<keyword evidence="3 5" id="KW-0560">Oxidoreductase</keyword>
<dbReference type="InterPro" id="IPR036291">
    <property type="entry name" value="NAD(P)-bd_dom_sf"/>
</dbReference>
<dbReference type="InterPro" id="IPR007886">
    <property type="entry name" value="AlaDH/PNT_N"/>
</dbReference>
<comment type="similarity">
    <text evidence="1 5">Belongs to the AlaDH/PNT family.</text>
</comment>
<evidence type="ECO:0000313" key="8">
    <source>
        <dbReference type="EMBL" id="NPD93065.1"/>
    </source>
</evidence>
<organism evidence="8 9">
    <name type="scientific">Xylanibacter muris</name>
    <dbReference type="NCBI Taxonomy" id="2736290"/>
    <lineage>
        <taxon>Bacteria</taxon>
        <taxon>Pseudomonadati</taxon>
        <taxon>Bacteroidota</taxon>
        <taxon>Bacteroidia</taxon>
        <taxon>Bacteroidales</taxon>
        <taxon>Prevotellaceae</taxon>
        <taxon>Xylanibacter</taxon>
    </lineage>
</organism>
<reference evidence="8 9" key="1">
    <citation type="submission" date="2020-05" db="EMBL/GenBank/DDBJ databases">
        <title>Distinct polysaccharide utilization as determinants for interspecies competition between intestinal Prevotella spp.</title>
        <authorList>
            <person name="Galvez E.J.C."/>
            <person name="Iljazovic A."/>
            <person name="Strowig T."/>
        </authorList>
    </citation>
    <scope>NUCLEOTIDE SEQUENCE [LARGE SCALE GENOMIC DNA]</scope>
    <source>
        <strain evidence="8 9">PMUR</strain>
    </source>
</reference>
<evidence type="ECO:0000256" key="2">
    <source>
        <dbReference type="ARBA" id="ARBA00012897"/>
    </source>
</evidence>
<dbReference type="PANTHER" id="PTHR42795:SF1">
    <property type="entry name" value="ALANINE DEHYDROGENASE"/>
    <property type="match status" value="1"/>
</dbReference>
<evidence type="ECO:0000259" key="7">
    <source>
        <dbReference type="SMART" id="SM01003"/>
    </source>
</evidence>
<dbReference type="InterPro" id="IPR008143">
    <property type="entry name" value="Ala_DH/PNT_CS2"/>
</dbReference>
<feature type="domain" description="Alanine dehydrogenase/pyridine nucleotide transhydrogenase N-terminal" evidence="7">
    <location>
        <begin position="4"/>
        <end position="137"/>
    </location>
</feature>
<dbReference type="SMART" id="SM01003">
    <property type="entry name" value="AlaDh_PNT_N"/>
    <property type="match status" value="1"/>
</dbReference>